<reference evidence="2" key="1">
    <citation type="submission" date="2019-08" db="EMBL/GenBank/DDBJ databases">
        <authorList>
            <person name="Kucharzyk K."/>
            <person name="Murdoch R.W."/>
            <person name="Higgins S."/>
            <person name="Loffler F."/>
        </authorList>
    </citation>
    <scope>NUCLEOTIDE SEQUENCE</scope>
</reference>
<organism evidence="2">
    <name type="scientific">bioreactor metagenome</name>
    <dbReference type="NCBI Taxonomy" id="1076179"/>
    <lineage>
        <taxon>unclassified sequences</taxon>
        <taxon>metagenomes</taxon>
        <taxon>ecological metagenomes</taxon>
    </lineage>
</organism>
<dbReference type="NCBIfam" id="TIGR04183">
    <property type="entry name" value="Por_Secre_tail"/>
    <property type="match status" value="1"/>
</dbReference>
<feature type="domain" description="Secretion system C-terminal sorting" evidence="1">
    <location>
        <begin position="402"/>
        <end position="473"/>
    </location>
</feature>
<name>A0A644VIX6_9ZZZZ</name>
<protein>
    <recommendedName>
        <fullName evidence="1">Secretion system C-terminal sorting domain-containing protein</fullName>
    </recommendedName>
</protein>
<evidence type="ECO:0000259" key="1">
    <source>
        <dbReference type="Pfam" id="PF18962"/>
    </source>
</evidence>
<proteinExistence type="predicted"/>
<gene>
    <name evidence="2" type="ORF">SDC9_37412</name>
</gene>
<sequence length="475" mass="52663">MKINVLVLQFIVCLAILLPNNIKAQEFPVTSTTNVSMLGEVGFDGTNYLFGFAEDSISMVYAQFISSSGALVGAKISLGYSGGAPLVAFDGTNYLFLWSEAKQIFNPDKTIGDTVFGQFLSPSGTLVGNRFIVAINSSISSPKGGCLNFNNGFYMVIFKQNDLNYALTISPSGIISTPIQLSSITAGDNAMAFDGTNYLVAWWSRGLNSYDYEQDIYGQFISSTGSLVGSTFMIDDDDTHSDNPLSMTFDGTKYMITFHVREAGIDEWNLYSRFVSTSGIVDDRIILRDYSYKPSFGYTSFDGTNYLVTWADSAFSMQSVIKGRYYNTLGVPLDNNIFTIFSTLNGDVPMYAGSFFTNNKYLVVTFRINTSNFQYGDIYGTFIPSSTSSLIPIEFGYDNYLIYPNPAIDYIDVSILNDKIFNSINIYNVFSKKIIAQSINKDNIRIDVSKLSSGIYFVELTDGVSRNIKKIVIRK</sequence>
<accession>A0A644VIX6</accession>
<dbReference type="Pfam" id="PF18962">
    <property type="entry name" value="Por_Secre_tail"/>
    <property type="match status" value="1"/>
</dbReference>
<dbReference type="AlphaFoldDB" id="A0A644VIX6"/>
<dbReference type="EMBL" id="VSSQ01000327">
    <property type="protein sequence ID" value="MPL91344.1"/>
    <property type="molecule type" value="Genomic_DNA"/>
</dbReference>
<dbReference type="InterPro" id="IPR026444">
    <property type="entry name" value="Secre_tail"/>
</dbReference>
<evidence type="ECO:0000313" key="2">
    <source>
        <dbReference type="EMBL" id="MPL91344.1"/>
    </source>
</evidence>
<comment type="caution">
    <text evidence="2">The sequence shown here is derived from an EMBL/GenBank/DDBJ whole genome shotgun (WGS) entry which is preliminary data.</text>
</comment>